<dbReference type="EMBL" id="CP042436">
    <property type="protein sequence ID" value="QEC62808.1"/>
    <property type="molecule type" value="Genomic_DNA"/>
</dbReference>
<keyword evidence="1" id="KW-0732">Signal</keyword>
<dbReference type="RefSeq" id="WP_147031385.1">
    <property type="nucleotide sequence ID" value="NZ_CP042436.1"/>
</dbReference>
<evidence type="ECO:0000256" key="1">
    <source>
        <dbReference type="SAM" id="SignalP"/>
    </source>
</evidence>
<protein>
    <submittedName>
        <fullName evidence="2">DUF4835 family protein</fullName>
    </submittedName>
</protein>
<dbReference type="OrthoDB" id="9773381at2"/>
<reference evidence="2 3" key="1">
    <citation type="journal article" date="2017" name="Curr. Microbiol.">
        <title>Mucilaginibacter ginsenosidivorans sp. nov., Isolated from Soil of Ginseng Field.</title>
        <authorList>
            <person name="Kim M.M."/>
            <person name="Siddiqi M.Z."/>
            <person name="Im W.T."/>
        </authorList>
    </citation>
    <scope>NUCLEOTIDE SEQUENCE [LARGE SCALE GENOMIC DNA]</scope>
    <source>
        <strain evidence="2 3">Gsoil 3017</strain>
    </source>
</reference>
<dbReference type="InterPro" id="IPR032274">
    <property type="entry name" value="DUF4835"/>
</dbReference>
<feature type="signal peptide" evidence="1">
    <location>
        <begin position="1"/>
        <end position="20"/>
    </location>
</feature>
<accession>A0A5B8UVA3</accession>
<keyword evidence="3" id="KW-1185">Reference proteome</keyword>
<evidence type="ECO:0000313" key="2">
    <source>
        <dbReference type="EMBL" id="QEC62808.1"/>
    </source>
</evidence>
<evidence type="ECO:0000313" key="3">
    <source>
        <dbReference type="Proteomes" id="UP000321479"/>
    </source>
</evidence>
<dbReference type="Proteomes" id="UP000321479">
    <property type="component" value="Chromosome"/>
</dbReference>
<gene>
    <name evidence="2" type="ORF">FRZ54_09505</name>
</gene>
<organism evidence="2 3">
    <name type="scientific">Mucilaginibacter ginsenosidivorans</name>
    <dbReference type="NCBI Taxonomy" id="398053"/>
    <lineage>
        <taxon>Bacteria</taxon>
        <taxon>Pseudomonadati</taxon>
        <taxon>Bacteroidota</taxon>
        <taxon>Sphingobacteriia</taxon>
        <taxon>Sphingobacteriales</taxon>
        <taxon>Sphingobacteriaceae</taxon>
        <taxon>Mucilaginibacter</taxon>
    </lineage>
</organism>
<feature type="chain" id="PRO_5022831570" evidence="1">
    <location>
        <begin position="21"/>
        <end position="300"/>
    </location>
</feature>
<dbReference type="KEGG" id="mgin:FRZ54_09505"/>
<proteinExistence type="predicted"/>
<name>A0A5B8UVA3_9SPHI</name>
<sequence>MKKISICIILLVCLGVTARAQDLNAQVKVISGKIQTSNRHIFQSLETSMKDFLNGRKWCQDAILPAERFDCTFVLNVTNWDGNSNFSGELQVQSSRPVYNSSYTTPLLNINDKDVDFIYSEGQTIDYTDQSFTSNLASVMAFYAYVIIGMDYDSFSKLAGTPYYQAAQTVVTNAQSTGSYKGWKAFDGNINRYWLSENLNNKAYIPLRDFIYDYHRNGLDQMADNANKGRKAISDILPDLAKVDRTRLGAMLPLIFFTAKSDELVSIFNKADNRERTDAVNILSQADPANGSKYQAIGKN</sequence>
<dbReference type="AlphaFoldDB" id="A0A5B8UVA3"/>
<dbReference type="Pfam" id="PF16119">
    <property type="entry name" value="DUF4835"/>
    <property type="match status" value="1"/>
</dbReference>